<dbReference type="Pfam" id="PF00076">
    <property type="entry name" value="RRM_1"/>
    <property type="match status" value="1"/>
</dbReference>
<evidence type="ECO:0000256" key="3">
    <source>
        <dbReference type="ARBA" id="ARBA00004642"/>
    </source>
</evidence>
<dbReference type="InterPro" id="IPR035979">
    <property type="entry name" value="RBD_domain_sf"/>
</dbReference>
<dbReference type="GO" id="GO:0001508">
    <property type="term" value="P:action potential"/>
    <property type="evidence" value="ECO:0007669"/>
    <property type="project" value="TreeGrafter"/>
</dbReference>
<dbReference type="InterPro" id="IPR012921">
    <property type="entry name" value="SPOC_C"/>
</dbReference>
<dbReference type="InterPro" id="IPR028325">
    <property type="entry name" value="VG_K_chnl"/>
</dbReference>
<evidence type="ECO:0000256" key="8">
    <source>
        <dbReference type="ARBA" id="ARBA00022499"/>
    </source>
</evidence>
<feature type="domain" description="SPOC" evidence="32">
    <location>
        <begin position="1093"/>
        <end position="1274"/>
    </location>
</feature>
<dbReference type="GO" id="GO:0005635">
    <property type="term" value="C:nuclear envelope"/>
    <property type="evidence" value="ECO:0007669"/>
    <property type="project" value="UniProtKB-SubCell"/>
</dbReference>
<evidence type="ECO:0000256" key="12">
    <source>
        <dbReference type="ARBA" id="ARBA00022737"/>
    </source>
</evidence>
<dbReference type="InterPro" id="IPR005405">
    <property type="entry name" value="K_chnl_volt-dep_Kv3.4"/>
</dbReference>
<keyword evidence="22" id="KW-0325">Glycoprotein</keyword>
<dbReference type="InterPro" id="IPR034472">
    <property type="entry name" value="RBM15_RRM2"/>
</dbReference>
<keyword evidence="34" id="KW-1185">Reference proteome</keyword>
<evidence type="ECO:0000256" key="9">
    <source>
        <dbReference type="ARBA" id="ARBA00022538"/>
    </source>
</evidence>
<feature type="region of interest" description="Disordered" evidence="29">
    <location>
        <begin position="149"/>
        <end position="170"/>
    </location>
</feature>
<dbReference type="AlphaFoldDB" id="A0A1V4KYC1"/>
<dbReference type="Gene3D" id="3.30.70.330">
    <property type="match status" value="2"/>
</dbReference>
<dbReference type="GO" id="GO:0045211">
    <property type="term" value="C:postsynaptic membrane"/>
    <property type="evidence" value="ECO:0007669"/>
    <property type="project" value="TreeGrafter"/>
</dbReference>
<evidence type="ECO:0000259" key="31">
    <source>
        <dbReference type="PROSITE" id="PS50102"/>
    </source>
</evidence>
<feature type="compositionally biased region" description="Basic and acidic residues" evidence="29">
    <location>
        <begin position="877"/>
        <end position="896"/>
    </location>
</feature>
<feature type="transmembrane region" description="Helical" evidence="30">
    <location>
        <begin position="215"/>
        <end position="234"/>
    </location>
</feature>
<feature type="domain" description="RRM" evidence="31">
    <location>
        <begin position="681"/>
        <end position="758"/>
    </location>
</feature>
<dbReference type="PRINTS" id="PR01583">
    <property type="entry name" value="KV34CHANNEL"/>
</dbReference>
<evidence type="ECO:0000256" key="27">
    <source>
        <dbReference type="ARBA" id="ARBA00034430"/>
    </source>
</evidence>
<keyword evidence="24" id="KW-0966">Cell projection</keyword>
<dbReference type="InterPro" id="IPR005821">
    <property type="entry name" value="Ion_trans_dom"/>
</dbReference>
<dbReference type="Gene3D" id="2.40.290.10">
    <property type="match status" value="1"/>
</dbReference>
<organism evidence="33 34">
    <name type="scientific">Patagioenas fasciata monilis</name>
    <dbReference type="NCBI Taxonomy" id="372326"/>
    <lineage>
        <taxon>Eukaryota</taxon>
        <taxon>Metazoa</taxon>
        <taxon>Chordata</taxon>
        <taxon>Craniata</taxon>
        <taxon>Vertebrata</taxon>
        <taxon>Euteleostomi</taxon>
        <taxon>Archelosauria</taxon>
        <taxon>Archosauria</taxon>
        <taxon>Dinosauria</taxon>
        <taxon>Saurischia</taxon>
        <taxon>Theropoda</taxon>
        <taxon>Coelurosauria</taxon>
        <taxon>Aves</taxon>
        <taxon>Neognathae</taxon>
        <taxon>Neoaves</taxon>
        <taxon>Columbimorphae</taxon>
        <taxon>Columbiformes</taxon>
        <taxon>Columbidae</taxon>
        <taxon>Patagioenas</taxon>
    </lineage>
</organism>
<keyword evidence="6" id="KW-0813">Transport</keyword>
<feature type="transmembrane region" description="Helical" evidence="30">
    <location>
        <begin position="414"/>
        <end position="431"/>
    </location>
</feature>
<evidence type="ECO:0000256" key="2">
    <source>
        <dbReference type="ARBA" id="ARBA00004324"/>
    </source>
</evidence>
<feature type="region of interest" description="Disordered" evidence="29">
    <location>
        <begin position="868"/>
        <end position="921"/>
    </location>
</feature>
<dbReference type="GO" id="GO:0032590">
    <property type="term" value="C:dendrite membrane"/>
    <property type="evidence" value="ECO:0007669"/>
    <property type="project" value="TreeGrafter"/>
</dbReference>
<dbReference type="Pfam" id="PF00520">
    <property type="entry name" value="Ion_trans"/>
    <property type="match status" value="1"/>
</dbReference>
<dbReference type="FunFam" id="1.10.287.70:FF:000011">
    <property type="entry name" value="Potassium channel, voltage-gated Shaw-related subfamily C, member 4"/>
    <property type="match status" value="1"/>
</dbReference>
<evidence type="ECO:0000256" key="15">
    <source>
        <dbReference type="ARBA" id="ARBA00022882"/>
    </source>
</evidence>
<dbReference type="Pfam" id="PF11601">
    <property type="entry name" value="Shal-type"/>
    <property type="match status" value="1"/>
</dbReference>
<keyword evidence="20" id="KW-0406">Ion transport</keyword>
<dbReference type="SUPFAM" id="SSF100939">
    <property type="entry name" value="SPOC domain-like"/>
    <property type="match status" value="1"/>
</dbReference>
<keyword evidence="11 30" id="KW-0812">Transmembrane</keyword>
<dbReference type="CDD" id="cd12557">
    <property type="entry name" value="RRM3_RBM15"/>
    <property type="match status" value="1"/>
</dbReference>
<evidence type="ECO:0000256" key="6">
    <source>
        <dbReference type="ARBA" id="ARBA00022448"/>
    </source>
</evidence>
<dbReference type="EMBL" id="LSYS01001493">
    <property type="protein sequence ID" value="OPJ88997.1"/>
    <property type="molecule type" value="Genomic_DNA"/>
</dbReference>
<proteinExistence type="inferred from homology"/>
<dbReference type="InterPro" id="IPR034473">
    <property type="entry name" value="RBM15_RRM3"/>
</dbReference>
<dbReference type="Pfam" id="PF07744">
    <property type="entry name" value="SPOC"/>
    <property type="match status" value="1"/>
</dbReference>
<keyword evidence="21 30" id="KW-0472">Membrane</keyword>
<keyword evidence="25" id="KW-0407">Ion channel</keyword>
<dbReference type="InterPro" id="IPR003974">
    <property type="entry name" value="K_chnl_volt-dep_Kv3"/>
</dbReference>
<evidence type="ECO:0000256" key="30">
    <source>
        <dbReference type="SAM" id="Phobius"/>
    </source>
</evidence>
<sequence>MISSVCVSSYRGRKSGNKPPSKTCLKEEMGKGEESDKITINVGGTRHETYKSTLRTLPGTRLAWLADPDAQSNFDFDGKSNEFFFDRHPGIFSYVLNYYRTGKLHCPADICGPLFEEELTYWGIDETDVEPCCWMTYRQHRDAEEALDIFESPEPGGGGGGEEPEEEGGREMALQRLGMDDRPAGAAGAAGGGGCCRNWQPKMWALFEDPYSSKAARVVAFASLFFILVSITTFCLETHEAFNIDVNVTETLVVGNTTTILLTRKVETEPILTYIEGVCVLWFTLEFLVRIICCPDKLLFVKNLLNIIDFVAILPFYLEVGLSGLSSKAARDVLGFLRVVRFVRILRIFKLTRHFVGLRVLGHTLRASTNEFLLLIIFLALGVLIFATMIYYAERIGAKTSDPRGSDHTHFKNIPIGFWWAVVTMTTLGYGDMYPKTWSGMVVGALCALAGVLTIAMPVPVIVNNFGMYYSLAMAKQKLPKKKKKHIPRPAPLDSPTYCKSEENSPRNSTQSDTCPLAVEEGAAERKRSDSKQNGEANVVLSDEEQPLSPTDEEKRPMRRSSTRDKNKKSSTCFLLATGDFSSCTADGGVQKDTCQDVLSSSYPQGEVLALGRLPPPPPLPRELERERDYGGFYEARVRPAYGLERVAGVAAAGGFRGGGGGAGVASEEEISPEDDQRANRTLFLGNLDITVSESDLRRAFDRFGVITEVDIKRPGRGQTSTYGFLKFENLDMAHRAKLAMSGKVLLRNPIKIGYGKATPTTRLWVGGLGPWVPLAALAREFDRFGTIRTIDYRKGDSWAYIQYESLDAAQAACTHMRGFPLGGPDRRLRVDFADTEHRYQQPYLQPLPLPPPAHYELVAEAAAFGAHRGAPPDPLRGARDRTPPLLYRDRDRDLYPETEWVPPPPPVRDRSNRAAAYDPLESLERRRDGWSLERDRGERELGSSSRDQPRKRRLAEDGGRHLDRSPDSERSSSSRKRHCLTTTSPPDRSPELLGGRERYSSDPERSSSRLLLLERPSPVRESRRGSLERGQNDKRDRKNSAERERKHRASAAAAVQECKSPAKKDERGAEGGGGGSRLKPPPQKQQQDGVSQAGGAPKLCLAWQGMLLLKNSNFPSNMHLLQGDLGVASSLLVEGATGGKVAQLKITQRLRLDQPKLDEVNRRIKVAGPNGYAILLAVPGASSDNRSAAGAAEPAAATTSTQRPLRNLVSYLKQKQAAGVISLPVGGNKDKENSGVLHAFPPCDFSQQFLDSTAKALAKSEDDYLVMIIVRGAS</sequence>
<evidence type="ECO:0000256" key="7">
    <source>
        <dbReference type="ARBA" id="ARBA00022475"/>
    </source>
</evidence>
<feature type="transmembrane region" description="Helical" evidence="30">
    <location>
        <begin position="372"/>
        <end position="393"/>
    </location>
</feature>
<dbReference type="InterPro" id="IPR010912">
    <property type="entry name" value="SPOC_met"/>
</dbReference>
<keyword evidence="9" id="KW-0633">Potassium transport</keyword>
<dbReference type="Gene3D" id="3.30.710.10">
    <property type="entry name" value="Potassium Channel Kv1.1, Chain A"/>
    <property type="match status" value="1"/>
</dbReference>
<dbReference type="Gene3D" id="1.20.120.350">
    <property type="entry name" value="Voltage-gated potassium channels. Chain C"/>
    <property type="match status" value="1"/>
</dbReference>
<dbReference type="SMART" id="SM00360">
    <property type="entry name" value="RRM"/>
    <property type="match status" value="2"/>
</dbReference>
<dbReference type="FunFam" id="1.20.120.350:FF:000014">
    <property type="entry name" value="Potassium channel, voltage-gated Shaw-related subfamily C, member 4"/>
    <property type="match status" value="1"/>
</dbReference>
<dbReference type="SUPFAM" id="SSF81324">
    <property type="entry name" value="Voltage-gated potassium channels"/>
    <property type="match status" value="1"/>
</dbReference>
<evidence type="ECO:0000256" key="20">
    <source>
        <dbReference type="ARBA" id="ARBA00023065"/>
    </source>
</evidence>
<evidence type="ECO:0000256" key="4">
    <source>
        <dbReference type="ARBA" id="ARBA00004651"/>
    </source>
</evidence>
<dbReference type="GO" id="GO:0008076">
    <property type="term" value="C:voltage-gated potassium channel complex"/>
    <property type="evidence" value="ECO:0007669"/>
    <property type="project" value="InterPro"/>
</dbReference>
<dbReference type="GO" id="GO:0005251">
    <property type="term" value="F:delayed rectifier potassium channel activity"/>
    <property type="evidence" value="ECO:0007669"/>
    <property type="project" value="TreeGrafter"/>
</dbReference>
<dbReference type="InterPro" id="IPR021645">
    <property type="entry name" value="Shal-type_N"/>
</dbReference>
<dbReference type="GO" id="GO:0016607">
    <property type="term" value="C:nuclear speck"/>
    <property type="evidence" value="ECO:0007669"/>
    <property type="project" value="UniProtKB-SubCell"/>
</dbReference>
<keyword evidence="8" id="KW-1017">Isopeptide bond</keyword>
<evidence type="ECO:0000256" key="16">
    <source>
        <dbReference type="ARBA" id="ARBA00022884"/>
    </source>
</evidence>
<accession>A0A1V4KYC1</accession>
<dbReference type="CDD" id="cd21549">
    <property type="entry name" value="SPOC_RBM15"/>
    <property type="match status" value="1"/>
</dbReference>
<feature type="compositionally biased region" description="Basic residues" evidence="29">
    <location>
        <begin position="557"/>
        <end position="569"/>
    </location>
</feature>
<dbReference type="STRING" id="372326.A0A1V4KYC1"/>
<evidence type="ECO:0000256" key="18">
    <source>
        <dbReference type="ARBA" id="ARBA00022989"/>
    </source>
</evidence>
<keyword evidence="17" id="KW-0630">Potassium</keyword>
<comment type="similarity">
    <text evidence="5">Belongs to the RRM Spen family.</text>
</comment>
<dbReference type="InterPro" id="IPR000504">
    <property type="entry name" value="RRM_dom"/>
</dbReference>
<comment type="subcellular location">
    <subcellularLocation>
        <location evidence="4">Cell membrane</location>
        <topology evidence="4">Multi-pass membrane protein</topology>
    </subcellularLocation>
    <subcellularLocation>
        <location evidence="1">Nucleus envelope</location>
    </subcellularLocation>
    <subcellularLocation>
        <location evidence="2">Nucleus speckle</location>
    </subcellularLocation>
    <subcellularLocation>
        <location evidence="3">Nucleus</location>
        <location evidence="3">Nucleoplasm</location>
    </subcellularLocation>
    <subcellularLocation>
        <location evidence="26">Presynaptic cell membrane</location>
    </subcellularLocation>
</comment>
<dbReference type="GO" id="GO:0032809">
    <property type="term" value="C:neuronal cell body membrane"/>
    <property type="evidence" value="ECO:0007669"/>
    <property type="project" value="TreeGrafter"/>
</dbReference>
<feature type="transmembrane region" description="Helical" evidence="30">
    <location>
        <begin position="271"/>
        <end position="292"/>
    </location>
</feature>
<dbReference type="InterPro" id="IPR016194">
    <property type="entry name" value="SPOC-like_C_dom_sf"/>
</dbReference>
<feature type="transmembrane region" description="Helical" evidence="30">
    <location>
        <begin position="443"/>
        <end position="472"/>
    </location>
</feature>
<feature type="compositionally biased region" description="Basic and acidic residues" evidence="29">
    <location>
        <begin position="955"/>
        <end position="973"/>
    </location>
</feature>
<feature type="compositionally biased region" description="Basic and acidic residues" evidence="29">
    <location>
        <begin position="1018"/>
        <end position="1045"/>
    </location>
</feature>
<keyword evidence="23" id="KW-0539">Nucleus</keyword>
<evidence type="ECO:0000256" key="13">
    <source>
        <dbReference type="ARBA" id="ARBA00022826"/>
    </source>
</evidence>
<keyword evidence="16 28" id="KW-0694">RNA-binding</keyword>
<dbReference type="SUPFAM" id="SSF54928">
    <property type="entry name" value="RNA-binding domain, RBD"/>
    <property type="match status" value="1"/>
</dbReference>
<dbReference type="InterPro" id="IPR003968">
    <property type="entry name" value="K_chnl_volt-dep_Kv"/>
</dbReference>
<feature type="region of interest" description="Disordered" evidence="29">
    <location>
        <begin position="1"/>
        <end position="29"/>
    </location>
</feature>
<keyword evidence="13" id="KW-0631">Potassium channel</keyword>
<keyword evidence="19" id="KW-0770">Synapse</keyword>
<dbReference type="PRINTS" id="PR01491">
    <property type="entry name" value="KVCHANNEL"/>
</dbReference>
<dbReference type="PROSITE" id="PS50917">
    <property type="entry name" value="SPOC"/>
    <property type="match status" value="1"/>
</dbReference>
<dbReference type="GO" id="GO:0042734">
    <property type="term" value="C:presynaptic membrane"/>
    <property type="evidence" value="ECO:0007669"/>
    <property type="project" value="UniProtKB-SubCell"/>
</dbReference>
<evidence type="ECO:0000259" key="32">
    <source>
        <dbReference type="PROSITE" id="PS50917"/>
    </source>
</evidence>
<feature type="compositionally biased region" description="Basic and acidic residues" evidence="29">
    <location>
        <begin position="1061"/>
        <end position="1070"/>
    </location>
</feature>
<evidence type="ECO:0000256" key="28">
    <source>
        <dbReference type="PROSITE-ProRule" id="PRU00176"/>
    </source>
</evidence>
<evidence type="ECO:0000256" key="23">
    <source>
        <dbReference type="ARBA" id="ARBA00023242"/>
    </source>
</evidence>
<dbReference type="InterPro" id="IPR012677">
    <property type="entry name" value="Nucleotide-bd_a/b_plait_sf"/>
</dbReference>
<dbReference type="InterPro" id="IPR027359">
    <property type="entry name" value="Volt_channel_dom_sf"/>
</dbReference>
<dbReference type="FunFam" id="3.30.70.330:FF:000195">
    <property type="entry name" value="RNA binding motif protein 15"/>
    <property type="match status" value="1"/>
</dbReference>
<keyword evidence="18 30" id="KW-1133">Transmembrane helix</keyword>
<dbReference type="InterPro" id="IPR003131">
    <property type="entry name" value="T1-type_BTB"/>
</dbReference>
<dbReference type="CDD" id="cd12555">
    <property type="entry name" value="RRM2_RBM15"/>
    <property type="match status" value="1"/>
</dbReference>
<dbReference type="Gene3D" id="1.10.287.70">
    <property type="match status" value="1"/>
</dbReference>
<evidence type="ECO:0000313" key="34">
    <source>
        <dbReference type="Proteomes" id="UP000190648"/>
    </source>
</evidence>
<dbReference type="SUPFAM" id="SSF54695">
    <property type="entry name" value="POZ domain"/>
    <property type="match status" value="1"/>
</dbReference>
<dbReference type="InterPro" id="IPR000210">
    <property type="entry name" value="BTB/POZ_dom"/>
</dbReference>
<dbReference type="FunFam" id="3.30.70.330:FF:000112">
    <property type="entry name" value="RNA-binding motif protein 15"/>
    <property type="match status" value="1"/>
</dbReference>
<keyword evidence="14" id="KW-0832">Ubl conjugation</keyword>
<keyword evidence="10" id="KW-0597">Phosphoprotein</keyword>
<dbReference type="PANTHER" id="PTHR11537">
    <property type="entry name" value="VOLTAGE-GATED POTASSIUM CHANNEL"/>
    <property type="match status" value="1"/>
</dbReference>
<keyword evidence="15" id="KW-0851">Voltage-gated channel</keyword>
<reference evidence="33 34" key="1">
    <citation type="submission" date="2016-02" db="EMBL/GenBank/DDBJ databases">
        <title>Band-tailed pigeon sequencing and assembly.</title>
        <authorList>
            <person name="Soares A.E."/>
            <person name="Novak B.J."/>
            <person name="Rice E.S."/>
            <person name="O'Connell B."/>
            <person name="Chang D."/>
            <person name="Weber S."/>
            <person name="Shapiro B."/>
        </authorList>
    </citation>
    <scope>NUCLEOTIDE SEQUENCE [LARGE SCALE GENOMIC DNA]</scope>
    <source>
        <strain evidence="33">BTP2013</strain>
        <tissue evidence="33">Blood</tissue>
    </source>
</reference>
<dbReference type="InterPro" id="IPR011333">
    <property type="entry name" value="SKP1/BTB/POZ_sf"/>
</dbReference>
<dbReference type="FunFam" id="3.30.710.10:FF:000002">
    <property type="entry name" value="Potassium voltage-gated channel subfamily C member 2"/>
    <property type="match status" value="1"/>
</dbReference>
<keyword evidence="12" id="KW-0677">Repeat</keyword>
<feature type="region of interest" description="Disordered" evidence="29">
    <location>
        <begin position="481"/>
        <end position="570"/>
    </location>
</feature>
<evidence type="ECO:0000256" key="21">
    <source>
        <dbReference type="ARBA" id="ARBA00023136"/>
    </source>
</evidence>
<evidence type="ECO:0000256" key="26">
    <source>
        <dbReference type="ARBA" id="ARBA00034111"/>
    </source>
</evidence>
<name>A0A1V4KYC1_PATFA</name>
<evidence type="ECO:0000256" key="22">
    <source>
        <dbReference type="ARBA" id="ARBA00023180"/>
    </source>
</evidence>
<dbReference type="GO" id="GO:0051260">
    <property type="term" value="P:protein homooligomerization"/>
    <property type="evidence" value="ECO:0007669"/>
    <property type="project" value="InterPro"/>
</dbReference>
<evidence type="ECO:0000256" key="29">
    <source>
        <dbReference type="SAM" id="MobiDB-lite"/>
    </source>
</evidence>
<dbReference type="PANTHER" id="PTHR11537:SF126">
    <property type="entry name" value="POTASSIUM VOLTAGE-GATED CHANNEL SUBFAMILY C MEMBER 4"/>
    <property type="match status" value="1"/>
</dbReference>
<evidence type="ECO:0000256" key="17">
    <source>
        <dbReference type="ARBA" id="ARBA00022958"/>
    </source>
</evidence>
<feature type="domain" description="RRM" evidence="31">
    <location>
        <begin position="762"/>
        <end position="836"/>
    </location>
</feature>
<comment type="catalytic activity">
    <reaction evidence="27">
        <text>K(+)(in) = K(+)(out)</text>
        <dbReference type="Rhea" id="RHEA:29463"/>
        <dbReference type="ChEBI" id="CHEBI:29103"/>
    </reaction>
</comment>
<feature type="compositionally biased region" description="Basic and acidic residues" evidence="29">
    <location>
        <begin position="523"/>
        <end position="533"/>
    </location>
</feature>
<dbReference type="Pfam" id="PF02214">
    <property type="entry name" value="BTB_2"/>
    <property type="match status" value="1"/>
</dbReference>
<protein>
    <submittedName>
        <fullName evidence="33">Potassium voltage-gated channel subfamily C member 4 isoform B</fullName>
    </submittedName>
</protein>
<evidence type="ECO:0000313" key="33">
    <source>
        <dbReference type="EMBL" id="OPJ88997.1"/>
    </source>
</evidence>
<evidence type="ECO:0000256" key="24">
    <source>
        <dbReference type="ARBA" id="ARBA00023273"/>
    </source>
</evidence>
<feature type="compositionally biased region" description="Basic and acidic residues" evidence="29">
    <location>
        <begin position="989"/>
        <end position="1008"/>
    </location>
</feature>
<gene>
    <name evidence="33" type="primary">KCNC4</name>
    <name evidence="33" type="ORF">AV530_019102</name>
</gene>
<dbReference type="PROSITE" id="PS50102">
    <property type="entry name" value="RRM"/>
    <property type="match status" value="2"/>
</dbReference>
<dbReference type="OrthoDB" id="10025005at2759"/>
<comment type="caution">
    <text evidence="33">The sequence shown here is derived from an EMBL/GenBank/DDBJ whole genome shotgun (WGS) entry which is preliminary data.</text>
</comment>
<dbReference type="GO" id="GO:0003723">
    <property type="term" value="F:RNA binding"/>
    <property type="evidence" value="ECO:0007669"/>
    <property type="project" value="UniProtKB-UniRule"/>
</dbReference>
<evidence type="ECO:0000256" key="10">
    <source>
        <dbReference type="ARBA" id="ARBA00022553"/>
    </source>
</evidence>
<evidence type="ECO:0000256" key="25">
    <source>
        <dbReference type="ARBA" id="ARBA00023303"/>
    </source>
</evidence>
<feature type="region of interest" description="Disordered" evidence="29">
    <location>
        <begin position="934"/>
        <end position="1094"/>
    </location>
</feature>
<evidence type="ECO:0000256" key="19">
    <source>
        <dbReference type="ARBA" id="ARBA00023018"/>
    </source>
</evidence>
<dbReference type="GO" id="GO:0043679">
    <property type="term" value="C:axon terminus"/>
    <property type="evidence" value="ECO:0007669"/>
    <property type="project" value="TreeGrafter"/>
</dbReference>
<dbReference type="Proteomes" id="UP000190648">
    <property type="component" value="Unassembled WGS sequence"/>
</dbReference>
<evidence type="ECO:0000256" key="14">
    <source>
        <dbReference type="ARBA" id="ARBA00022843"/>
    </source>
</evidence>
<evidence type="ECO:0000256" key="1">
    <source>
        <dbReference type="ARBA" id="ARBA00004259"/>
    </source>
</evidence>
<evidence type="ECO:0000256" key="11">
    <source>
        <dbReference type="ARBA" id="ARBA00022692"/>
    </source>
</evidence>
<dbReference type="PRINTS" id="PR00169">
    <property type="entry name" value="KCHANNEL"/>
</dbReference>
<dbReference type="PRINTS" id="PR01498">
    <property type="entry name" value="SHAWCHANNEL"/>
</dbReference>
<dbReference type="FunFam" id="2.40.290.10:FF:000003">
    <property type="entry name" value="RNA-binding motif protein 15"/>
    <property type="match status" value="1"/>
</dbReference>
<evidence type="ECO:0000256" key="5">
    <source>
        <dbReference type="ARBA" id="ARBA00005387"/>
    </source>
</evidence>
<keyword evidence="7" id="KW-1003">Cell membrane</keyword>
<dbReference type="SMART" id="SM00225">
    <property type="entry name" value="BTB"/>
    <property type="match status" value="1"/>
</dbReference>